<dbReference type="InterPro" id="IPR041018">
    <property type="entry name" value="ADPRTs_Tse2"/>
</dbReference>
<name>A0A8H7P994_9APHY</name>
<dbReference type="Proteomes" id="UP000639403">
    <property type="component" value="Unassembled WGS sequence"/>
</dbReference>
<accession>A0A8H7P994</accession>
<dbReference type="AlphaFoldDB" id="A0A8H7P994"/>
<dbReference type="EMBL" id="JADOXO010000012">
    <property type="protein sequence ID" value="KAF9820194.1"/>
    <property type="molecule type" value="Genomic_DNA"/>
</dbReference>
<reference evidence="2" key="2">
    <citation type="journal article" name="Front. Microbiol.">
        <title>Degradative Capacity of Two Strains of Rhodonia placenta: From Phenotype to Genotype.</title>
        <authorList>
            <person name="Kolle M."/>
            <person name="Horta M.A.C."/>
            <person name="Nowrousian M."/>
            <person name="Ohm R.A."/>
            <person name="Benz J.P."/>
            <person name="Pilgard A."/>
        </authorList>
    </citation>
    <scope>NUCLEOTIDE SEQUENCE</scope>
    <source>
        <strain evidence="2">FPRL280</strain>
    </source>
</reference>
<feature type="domain" description="Tse2 ADP-ribosyltransferase toxin" evidence="1">
    <location>
        <begin position="34"/>
        <end position="174"/>
    </location>
</feature>
<sequence length="234" mass="27116">MLSSLQRVIIPGTIRRSSNHRRFPSESVHSVLPATLYRFQIHRESRLFDKSLGKDDWDPEDGVEVHADGLVHPELTSDVSNGARFRPNTHSMQQVTRESYEYYLEAVDGGKPAANPHLLCIRKGTKLPHSLVLYREKYSRFSLQPSRPMPLIALNKTLTEFYKKKGKMLDIDKWLEENSFFQSIFRLFRGLGEQVVGDWSVRDSSGRSLFYRRFITSKTEQATSEAAFQRRHNI</sequence>
<organism evidence="2 3">
    <name type="scientific">Rhodonia placenta</name>
    <dbReference type="NCBI Taxonomy" id="104341"/>
    <lineage>
        <taxon>Eukaryota</taxon>
        <taxon>Fungi</taxon>
        <taxon>Dikarya</taxon>
        <taxon>Basidiomycota</taxon>
        <taxon>Agaricomycotina</taxon>
        <taxon>Agaricomycetes</taxon>
        <taxon>Polyporales</taxon>
        <taxon>Adustoporiaceae</taxon>
        <taxon>Rhodonia</taxon>
    </lineage>
</organism>
<evidence type="ECO:0000313" key="3">
    <source>
        <dbReference type="Proteomes" id="UP000639403"/>
    </source>
</evidence>
<proteinExistence type="predicted"/>
<reference evidence="2" key="1">
    <citation type="submission" date="2020-11" db="EMBL/GenBank/DDBJ databases">
        <authorList>
            <person name="Koelle M."/>
            <person name="Horta M.A.C."/>
            <person name="Nowrousian M."/>
            <person name="Ohm R.A."/>
            <person name="Benz P."/>
            <person name="Pilgard A."/>
        </authorList>
    </citation>
    <scope>NUCLEOTIDE SEQUENCE</scope>
    <source>
        <strain evidence="2">FPRL280</strain>
    </source>
</reference>
<comment type="caution">
    <text evidence="2">The sequence shown here is derived from an EMBL/GenBank/DDBJ whole genome shotgun (WGS) entry which is preliminary data.</text>
</comment>
<protein>
    <recommendedName>
        <fullName evidence="1">Tse2 ADP-ribosyltransferase toxin domain-containing protein</fullName>
    </recommendedName>
</protein>
<evidence type="ECO:0000259" key="1">
    <source>
        <dbReference type="Pfam" id="PF18648"/>
    </source>
</evidence>
<gene>
    <name evidence="2" type="ORF">IEO21_01627</name>
</gene>
<evidence type="ECO:0000313" key="2">
    <source>
        <dbReference type="EMBL" id="KAF9820194.1"/>
    </source>
</evidence>
<dbReference type="Pfam" id="PF18648">
    <property type="entry name" value="ADPRTs_Tse2"/>
    <property type="match status" value="1"/>
</dbReference>